<sequence>MTEDQLNAQRTQSEMHLSTGAGPQEEGGVRQVSEYCKDLLMRGREELSLEELRAERYFRHRQKDVEGAFTDLTTVCDLTTVGDAFADLTTVNDPFTDLCFLREAETPDGGE</sequence>
<dbReference type="Proteomes" id="UP000438429">
    <property type="component" value="Unassembled WGS sequence"/>
</dbReference>
<evidence type="ECO:0000313" key="2">
    <source>
        <dbReference type="EMBL" id="KAF0021548.1"/>
    </source>
</evidence>
<gene>
    <name evidence="2" type="ORF">F2P81_026199</name>
</gene>
<accession>A0A6A4RN18</accession>
<organism evidence="2 3">
    <name type="scientific">Scophthalmus maximus</name>
    <name type="common">Turbot</name>
    <name type="synonym">Psetta maxima</name>
    <dbReference type="NCBI Taxonomy" id="52904"/>
    <lineage>
        <taxon>Eukaryota</taxon>
        <taxon>Metazoa</taxon>
        <taxon>Chordata</taxon>
        <taxon>Craniata</taxon>
        <taxon>Vertebrata</taxon>
        <taxon>Euteleostomi</taxon>
        <taxon>Actinopterygii</taxon>
        <taxon>Neopterygii</taxon>
        <taxon>Teleostei</taxon>
        <taxon>Neoteleostei</taxon>
        <taxon>Acanthomorphata</taxon>
        <taxon>Carangaria</taxon>
        <taxon>Pleuronectiformes</taxon>
        <taxon>Pleuronectoidei</taxon>
        <taxon>Scophthalmidae</taxon>
        <taxon>Scophthalmus</taxon>
    </lineage>
</organism>
<feature type="region of interest" description="Disordered" evidence="1">
    <location>
        <begin position="1"/>
        <end position="30"/>
    </location>
</feature>
<feature type="compositionally biased region" description="Polar residues" evidence="1">
    <location>
        <begin position="1"/>
        <end position="16"/>
    </location>
</feature>
<evidence type="ECO:0000256" key="1">
    <source>
        <dbReference type="SAM" id="MobiDB-lite"/>
    </source>
</evidence>
<dbReference type="AlphaFoldDB" id="A0A6A4RN18"/>
<evidence type="ECO:0000313" key="3">
    <source>
        <dbReference type="Proteomes" id="UP000438429"/>
    </source>
</evidence>
<name>A0A6A4RN18_SCOMX</name>
<protein>
    <submittedName>
        <fullName evidence="2">Uncharacterized protein</fullName>
    </submittedName>
</protein>
<comment type="caution">
    <text evidence="2">The sequence shown here is derived from an EMBL/GenBank/DDBJ whole genome shotgun (WGS) entry which is preliminary data.</text>
</comment>
<dbReference type="EMBL" id="VEVO01005326">
    <property type="protein sequence ID" value="KAF0021548.1"/>
    <property type="molecule type" value="Genomic_DNA"/>
</dbReference>
<reference evidence="2 3" key="1">
    <citation type="submission" date="2019-06" db="EMBL/GenBank/DDBJ databases">
        <title>Draft genomes of female and male turbot (Scophthalmus maximus).</title>
        <authorList>
            <person name="Xu H."/>
            <person name="Xu X.-W."/>
            <person name="Shao C."/>
            <person name="Chen S."/>
        </authorList>
    </citation>
    <scope>NUCLEOTIDE SEQUENCE [LARGE SCALE GENOMIC DNA]</scope>
    <source>
        <strain evidence="2">Ysfricsl-2016a</strain>
        <tissue evidence="2">Blood</tissue>
    </source>
</reference>
<proteinExistence type="predicted"/>